<name>A0A2A6BJ49_PRIPA</name>
<protein>
    <submittedName>
        <fullName evidence="3">Uncharacterized protein</fullName>
    </submittedName>
</protein>
<dbReference type="Proteomes" id="UP000005239">
    <property type="component" value="Unassembled WGS sequence"/>
</dbReference>
<accession>A0A2A6BJ49</accession>
<reference evidence="4" key="1">
    <citation type="journal article" date="2008" name="Nat. Genet.">
        <title>The Pristionchus pacificus genome provides a unique perspective on nematode lifestyle and parasitism.</title>
        <authorList>
            <person name="Dieterich C."/>
            <person name="Clifton S.W."/>
            <person name="Schuster L.N."/>
            <person name="Chinwalla A."/>
            <person name="Delehaunty K."/>
            <person name="Dinkelacker I."/>
            <person name="Fulton L."/>
            <person name="Fulton R."/>
            <person name="Godfrey J."/>
            <person name="Minx P."/>
            <person name="Mitreva M."/>
            <person name="Roeseler W."/>
            <person name="Tian H."/>
            <person name="Witte H."/>
            <person name="Yang S.P."/>
            <person name="Wilson R.K."/>
            <person name="Sommer R.J."/>
        </authorList>
    </citation>
    <scope>NUCLEOTIDE SEQUENCE [LARGE SCALE GENOMIC DNA]</scope>
    <source>
        <strain evidence="4">PS312</strain>
    </source>
</reference>
<dbReference type="EnsemblMetazoa" id="PPA39791.1">
    <property type="protein sequence ID" value="PPA39791.1"/>
    <property type="gene ID" value="WBGene00278160"/>
</dbReference>
<evidence type="ECO:0000256" key="1">
    <source>
        <dbReference type="SAM" id="MobiDB-lite"/>
    </source>
</evidence>
<feature type="signal peptide" evidence="2">
    <location>
        <begin position="1"/>
        <end position="19"/>
    </location>
</feature>
<feature type="region of interest" description="Disordered" evidence="1">
    <location>
        <begin position="129"/>
        <end position="200"/>
    </location>
</feature>
<evidence type="ECO:0000256" key="2">
    <source>
        <dbReference type="SAM" id="SignalP"/>
    </source>
</evidence>
<reference evidence="3" key="2">
    <citation type="submission" date="2022-06" db="UniProtKB">
        <authorList>
            <consortium name="EnsemblMetazoa"/>
        </authorList>
    </citation>
    <scope>IDENTIFICATION</scope>
    <source>
        <strain evidence="3">PS312</strain>
    </source>
</reference>
<gene>
    <name evidence="3" type="primary">WBGene00278160</name>
</gene>
<organism evidence="3 4">
    <name type="scientific">Pristionchus pacificus</name>
    <name type="common">Parasitic nematode worm</name>
    <dbReference type="NCBI Taxonomy" id="54126"/>
    <lineage>
        <taxon>Eukaryota</taxon>
        <taxon>Metazoa</taxon>
        <taxon>Ecdysozoa</taxon>
        <taxon>Nematoda</taxon>
        <taxon>Chromadorea</taxon>
        <taxon>Rhabditida</taxon>
        <taxon>Rhabditina</taxon>
        <taxon>Diplogasteromorpha</taxon>
        <taxon>Diplogasteroidea</taxon>
        <taxon>Neodiplogasteridae</taxon>
        <taxon>Pristionchus</taxon>
    </lineage>
</organism>
<feature type="region of interest" description="Disordered" evidence="1">
    <location>
        <begin position="73"/>
        <end position="93"/>
    </location>
</feature>
<keyword evidence="4" id="KW-1185">Reference proteome</keyword>
<feature type="chain" id="PRO_5043310232" evidence="2">
    <location>
        <begin position="20"/>
        <end position="200"/>
    </location>
</feature>
<dbReference type="AlphaFoldDB" id="A0A2A6BJ49"/>
<keyword evidence="2" id="KW-0732">Signal</keyword>
<accession>A0A8R1UVD2</accession>
<sequence>MLQLLLYLFQLLPLLVSLGLLIVLCGGKKQRKSNCQNVVTGRSNVSTKSVQTGGSKSTGEMLKTCVDSGVGGGRLQLGGEESNDRGTTTENKSGRISIHGAIHNTDTRTFASAEQIDGDAKMPSVEIGIDQEKAAPGKVSLTSVDDKDKKNEKSLTKEKSLQKEKEQQTQEISNMDIKSMAKNSLKTPNEDQTQKTEMTV</sequence>
<proteinExistence type="predicted"/>
<evidence type="ECO:0000313" key="3">
    <source>
        <dbReference type="EnsemblMetazoa" id="PPA39791.1"/>
    </source>
</evidence>
<evidence type="ECO:0000313" key="4">
    <source>
        <dbReference type="Proteomes" id="UP000005239"/>
    </source>
</evidence>
<feature type="compositionally biased region" description="Basic and acidic residues" evidence="1">
    <location>
        <begin position="144"/>
        <end position="168"/>
    </location>
</feature>